<dbReference type="EMBL" id="JAHRIP010009728">
    <property type="protein sequence ID" value="MEQ2283002.1"/>
    <property type="molecule type" value="Genomic_DNA"/>
</dbReference>
<evidence type="ECO:0000313" key="1">
    <source>
        <dbReference type="EMBL" id="MEQ2283002.1"/>
    </source>
</evidence>
<protein>
    <submittedName>
        <fullName evidence="1">Uncharacterized protein</fullName>
    </submittedName>
</protein>
<evidence type="ECO:0000313" key="2">
    <source>
        <dbReference type="Proteomes" id="UP001469553"/>
    </source>
</evidence>
<dbReference type="Gene3D" id="1.10.150.50">
    <property type="entry name" value="Transcription Factor, Ets-1"/>
    <property type="match status" value="1"/>
</dbReference>
<accession>A0ABV0XNG7</accession>
<proteinExistence type="predicted"/>
<reference evidence="1 2" key="1">
    <citation type="submission" date="2021-06" db="EMBL/GenBank/DDBJ databases">
        <authorList>
            <person name="Palmer J.M."/>
        </authorList>
    </citation>
    <scope>NUCLEOTIDE SEQUENCE [LARGE SCALE GENOMIC DNA]</scope>
    <source>
        <strain evidence="1 2">AS_MEX2019</strain>
        <tissue evidence="1">Muscle</tissue>
    </source>
</reference>
<dbReference type="Proteomes" id="UP001469553">
    <property type="component" value="Unassembled WGS sequence"/>
</dbReference>
<sequence length="99" mass="11542">MIRSCHGSVTVYLELDPTMQTSRQRDVFDHRMDDLGDFLRQREIPEETIETMLKEKIDTNVIQLMTDEELKSYLSSYGDRLALLGYCKSRENGTPNSHK</sequence>
<organism evidence="1 2">
    <name type="scientific">Ameca splendens</name>
    <dbReference type="NCBI Taxonomy" id="208324"/>
    <lineage>
        <taxon>Eukaryota</taxon>
        <taxon>Metazoa</taxon>
        <taxon>Chordata</taxon>
        <taxon>Craniata</taxon>
        <taxon>Vertebrata</taxon>
        <taxon>Euteleostomi</taxon>
        <taxon>Actinopterygii</taxon>
        <taxon>Neopterygii</taxon>
        <taxon>Teleostei</taxon>
        <taxon>Neoteleostei</taxon>
        <taxon>Acanthomorphata</taxon>
        <taxon>Ovalentaria</taxon>
        <taxon>Atherinomorphae</taxon>
        <taxon>Cyprinodontiformes</taxon>
        <taxon>Goodeidae</taxon>
        <taxon>Ameca</taxon>
    </lineage>
</organism>
<dbReference type="InterPro" id="IPR013761">
    <property type="entry name" value="SAM/pointed_sf"/>
</dbReference>
<gene>
    <name evidence="1" type="ORF">AMECASPLE_006645</name>
</gene>
<dbReference type="SUPFAM" id="SSF47769">
    <property type="entry name" value="SAM/Pointed domain"/>
    <property type="match status" value="1"/>
</dbReference>
<comment type="caution">
    <text evidence="1">The sequence shown here is derived from an EMBL/GenBank/DDBJ whole genome shotgun (WGS) entry which is preliminary data.</text>
</comment>
<keyword evidence="2" id="KW-1185">Reference proteome</keyword>
<name>A0ABV0XNG7_9TELE</name>